<dbReference type="Pfam" id="PF00126">
    <property type="entry name" value="HTH_1"/>
    <property type="match status" value="1"/>
</dbReference>
<dbReference type="PANTHER" id="PTHR30537">
    <property type="entry name" value="HTH-TYPE TRANSCRIPTIONAL REGULATOR"/>
    <property type="match status" value="1"/>
</dbReference>
<dbReference type="InterPro" id="IPR036390">
    <property type="entry name" value="WH_DNA-bd_sf"/>
</dbReference>
<keyword evidence="4" id="KW-0804">Transcription</keyword>
<dbReference type="InterPro" id="IPR058163">
    <property type="entry name" value="LysR-type_TF_proteobact-type"/>
</dbReference>
<reference evidence="6 7" key="1">
    <citation type="submission" date="2020-02" db="EMBL/GenBank/DDBJ databases">
        <authorList>
            <person name="Dziuba M."/>
            <person name="Kuznetsov B."/>
            <person name="Mardanov A."/>
            <person name="Ravin N."/>
            <person name="Grouzdev D."/>
        </authorList>
    </citation>
    <scope>NUCLEOTIDE SEQUENCE [LARGE SCALE GENOMIC DNA]</scope>
    <source>
        <strain evidence="6 7">SpK</strain>
    </source>
</reference>
<evidence type="ECO:0000256" key="4">
    <source>
        <dbReference type="ARBA" id="ARBA00023163"/>
    </source>
</evidence>
<dbReference type="CDD" id="cd08422">
    <property type="entry name" value="PBP2_CrgA_like"/>
    <property type="match status" value="1"/>
</dbReference>
<dbReference type="FunFam" id="3.40.190.290:FF:000001">
    <property type="entry name" value="Transcriptional regulator, LysR family"/>
    <property type="match status" value="1"/>
</dbReference>
<dbReference type="PRINTS" id="PR00039">
    <property type="entry name" value="HTHLYSR"/>
</dbReference>
<keyword evidence="3" id="KW-0238">DNA-binding</keyword>
<dbReference type="Gene3D" id="1.10.10.10">
    <property type="entry name" value="Winged helix-like DNA-binding domain superfamily/Winged helix DNA-binding domain"/>
    <property type="match status" value="1"/>
</dbReference>
<accession>A0A7C9V0D3</accession>
<comment type="similarity">
    <text evidence="1">Belongs to the LysR transcriptional regulatory family.</text>
</comment>
<dbReference type="GO" id="GO:0043565">
    <property type="term" value="F:sequence-specific DNA binding"/>
    <property type="evidence" value="ECO:0007669"/>
    <property type="project" value="TreeGrafter"/>
</dbReference>
<dbReference type="Pfam" id="PF03466">
    <property type="entry name" value="LysR_substrate"/>
    <property type="match status" value="1"/>
</dbReference>
<name>A0A7C9V0D3_9PROT</name>
<dbReference type="SUPFAM" id="SSF46785">
    <property type="entry name" value="Winged helix' DNA-binding domain"/>
    <property type="match status" value="1"/>
</dbReference>
<evidence type="ECO:0000313" key="7">
    <source>
        <dbReference type="Proteomes" id="UP000480684"/>
    </source>
</evidence>
<dbReference type="AlphaFoldDB" id="A0A7C9V0D3"/>
<dbReference type="InterPro" id="IPR005119">
    <property type="entry name" value="LysR_subst-bd"/>
</dbReference>
<dbReference type="Proteomes" id="UP000480684">
    <property type="component" value="Unassembled WGS sequence"/>
</dbReference>
<dbReference type="FunFam" id="1.10.10.10:FF:000001">
    <property type="entry name" value="LysR family transcriptional regulator"/>
    <property type="match status" value="1"/>
</dbReference>
<dbReference type="GO" id="GO:0003700">
    <property type="term" value="F:DNA-binding transcription factor activity"/>
    <property type="evidence" value="ECO:0007669"/>
    <property type="project" value="InterPro"/>
</dbReference>
<dbReference type="GO" id="GO:0006351">
    <property type="term" value="P:DNA-templated transcription"/>
    <property type="evidence" value="ECO:0007669"/>
    <property type="project" value="TreeGrafter"/>
</dbReference>
<evidence type="ECO:0000259" key="5">
    <source>
        <dbReference type="PROSITE" id="PS50931"/>
    </source>
</evidence>
<evidence type="ECO:0000313" key="6">
    <source>
        <dbReference type="EMBL" id="NFV81213.1"/>
    </source>
</evidence>
<evidence type="ECO:0000256" key="2">
    <source>
        <dbReference type="ARBA" id="ARBA00023015"/>
    </source>
</evidence>
<dbReference type="SUPFAM" id="SSF53850">
    <property type="entry name" value="Periplasmic binding protein-like II"/>
    <property type="match status" value="1"/>
</dbReference>
<protein>
    <submittedName>
        <fullName evidence="6">LysR family transcriptional regulator</fullName>
    </submittedName>
</protein>
<dbReference type="Gene3D" id="3.40.190.290">
    <property type="match status" value="1"/>
</dbReference>
<gene>
    <name evidence="6" type="ORF">G4223_13930</name>
</gene>
<dbReference type="PROSITE" id="PS50931">
    <property type="entry name" value="HTH_LYSR"/>
    <property type="match status" value="1"/>
</dbReference>
<dbReference type="InterPro" id="IPR000847">
    <property type="entry name" value="LysR_HTH_N"/>
</dbReference>
<dbReference type="InterPro" id="IPR036388">
    <property type="entry name" value="WH-like_DNA-bd_sf"/>
</dbReference>
<dbReference type="EMBL" id="JAAIYP010000039">
    <property type="protein sequence ID" value="NFV81213.1"/>
    <property type="molecule type" value="Genomic_DNA"/>
</dbReference>
<evidence type="ECO:0000256" key="3">
    <source>
        <dbReference type="ARBA" id="ARBA00023125"/>
    </source>
</evidence>
<comment type="caution">
    <text evidence="6">The sequence shown here is derived from an EMBL/GenBank/DDBJ whole genome shotgun (WGS) entry which is preliminary data.</text>
</comment>
<feature type="domain" description="HTH lysR-type" evidence="5">
    <location>
        <begin position="1"/>
        <end position="59"/>
    </location>
</feature>
<proteinExistence type="inferred from homology"/>
<sequence length="300" mass="32385">MDLLAGMAVFARVVDSGGISAAARDLRLSKSAVSKQLAALEDRLGARLLHRTTRRMSLTEAGAGFLEHCRRVVAEAEAAENAVGALQAEPRGILRVNAPMTFGTMHLAVAIPDFMAQFPQVAVDLSLNDRMVDLVEEGFDVAVRIARLADSSLVARKLAPARRVMVAAPSYLDRRGRPRVLADLTEHDVLSYSYVSASEEWRFVGPSGEESVRVEGHLRANNGEILLAACLAGTGIAALPTFISGPCLRAGSLVRVLPDYESAAFGIHAVWPANRHLSAKVRSFVDFLAQRFGPVPYWEA</sequence>
<keyword evidence="7" id="KW-1185">Reference proteome</keyword>
<dbReference type="PANTHER" id="PTHR30537:SF5">
    <property type="entry name" value="HTH-TYPE TRANSCRIPTIONAL ACTIVATOR TTDR-RELATED"/>
    <property type="match status" value="1"/>
</dbReference>
<organism evidence="6 7">
    <name type="scientific">Magnetospirillum aberrantis SpK</name>
    <dbReference type="NCBI Taxonomy" id="908842"/>
    <lineage>
        <taxon>Bacteria</taxon>
        <taxon>Pseudomonadati</taxon>
        <taxon>Pseudomonadota</taxon>
        <taxon>Alphaproteobacteria</taxon>
        <taxon>Rhodospirillales</taxon>
        <taxon>Rhodospirillaceae</taxon>
        <taxon>Magnetospirillum</taxon>
    </lineage>
</organism>
<evidence type="ECO:0000256" key="1">
    <source>
        <dbReference type="ARBA" id="ARBA00009437"/>
    </source>
</evidence>
<keyword evidence="2" id="KW-0805">Transcription regulation</keyword>